<organism evidence="7 8">
    <name type="scientific">Pyrrhoderma noxium</name>
    <dbReference type="NCBI Taxonomy" id="2282107"/>
    <lineage>
        <taxon>Eukaryota</taxon>
        <taxon>Fungi</taxon>
        <taxon>Dikarya</taxon>
        <taxon>Basidiomycota</taxon>
        <taxon>Agaricomycotina</taxon>
        <taxon>Agaricomycetes</taxon>
        <taxon>Hymenochaetales</taxon>
        <taxon>Hymenochaetaceae</taxon>
        <taxon>Pyrrhoderma</taxon>
    </lineage>
</organism>
<keyword evidence="1" id="KW-0547">Nucleotide-binding</keyword>
<dbReference type="OrthoDB" id="10262720at2759"/>
<protein>
    <submittedName>
        <fullName evidence="7">Actin-like ATPase domain-containing</fullName>
    </submittedName>
</protein>
<dbReference type="GO" id="GO:0140662">
    <property type="term" value="F:ATP-dependent protein folding chaperone"/>
    <property type="evidence" value="ECO:0007669"/>
    <property type="project" value="InterPro"/>
</dbReference>
<dbReference type="Pfam" id="PF00012">
    <property type="entry name" value="HSP70"/>
    <property type="match status" value="1"/>
</dbReference>
<evidence type="ECO:0000256" key="2">
    <source>
        <dbReference type="ARBA" id="ARBA00022824"/>
    </source>
</evidence>
<keyword evidence="6" id="KW-0732">Signal</keyword>
<dbReference type="InterPro" id="IPR043129">
    <property type="entry name" value="ATPase_NBD"/>
</dbReference>
<dbReference type="GO" id="GO:0030968">
    <property type="term" value="P:endoplasmic reticulum unfolded protein response"/>
    <property type="evidence" value="ECO:0007669"/>
    <property type="project" value="TreeGrafter"/>
</dbReference>
<feature type="compositionally biased region" description="Low complexity" evidence="5">
    <location>
        <begin position="583"/>
        <end position="599"/>
    </location>
</feature>
<dbReference type="Gene3D" id="2.60.34.10">
    <property type="entry name" value="Substrate Binding Domain Of DNAk, Chain A, domain 1"/>
    <property type="match status" value="1"/>
</dbReference>
<feature type="region of interest" description="Disordered" evidence="5">
    <location>
        <begin position="830"/>
        <end position="881"/>
    </location>
</feature>
<evidence type="ECO:0000256" key="4">
    <source>
        <dbReference type="ARBA" id="ARBA00023186"/>
    </source>
</evidence>
<dbReference type="CDD" id="cd10230">
    <property type="entry name" value="ASKHA_NBD_HSP70_HYOU1"/>
    <property type="match status" value="1"/>
</dbReference>
<evidence type="ECO:0000256" key="3">
    <source>
        <dbReference type="ARBA" id="ARBA00022840"/>
    </source>
</evidence>
<dbReference type="AlphaFoldDB" id="A0A286U8J5"/>
<dbReference type="InterPro" id="IPR013126">
    <property type="entry name" value="Hsp_70_fam"/>
</dbReference>
<dbReference type="Gene3D" id="3.30.30.30">
    <property type="match status" value="1"/>
</dbReference>
<dbReference type="Gene3D" id="1.20.1270.10">
    <property type="match status" value="1"/>
</dbReference>
<dbReference type="PANTHER" id="PTHR45639">
    <property type="entry name" value="HSC70CB, ISOFORM G-RELATED"/>
    <property type="match status" value="1"/>
</dbReference>
<proteinExistence type="predicted"/>
<evidence type="ECO:0000256" key="1">
    <source>
        <dbReference type="ARBA" id="ARBA00022741"/>
    </source>
</evidence>
<sequence length="881" mass="97022">MSHRSTLAAFLTLIISLSCFLQSTSASLLAIDYGTEFIKASLIKPGVPFDVLLNRDSKRKIASSVAWKGDERLFGADAFNLATRLPTDSFTYLKLIQGVPFDSSAVDTFKSISPIQLVPTNRNTVAVRRADTNGTEYSVEELIGMQLSYIKELAESVGSPESRDTVRDVVIVVPPYFTQFERDAVVDSLEIAGLRLTALINDGSAVALNYAMTRSFSEKKEWHIIYDAGAGGIRATVVSFESLKVTGKKGKEGTKISVVGVGFDRSAGGIELDRRLRDMLALDFEAKHGRTITGDTRGMSRLWKEAARIKAILSANTEAFASVESIAFDLDFKAKVTRSAFEAACSDLHPKFAQPILDAVLNAGVTIDDITSVILTGGHSRTPMVQTAVKAVVGDDKIATSVNADEAAVLGAALYGASISSQFRSTKDIKLVDICPYDIQVSYPAQQRSNVEDSGEAQAPISAPRTLHSVVFPAGSKVGSKKTMSFKRKDDFTVQLGYKDSVRLGFPTALLEAEITGMQDAFSELTEAGATDSVVKATLRLSESGFVGIQDAYAFSDIKKDDGSIQDKIKGFFGGNKREEESISPISSPEDPTPSITSPGDEVNSKKEIRDTIPLKLTIRPLSIPALSPTEIRRSRDRLVALDMAEAAKRRHEETRNGLEAYLYRLRDLLDDESENPFKKCSTSEERKLIEAKVYELLQWMSDEAEEAQLADLWEKKKTLENLERPIQFRYTEIEAFPSTLNNSQRVNWMSRMFITEARKNLTMELQPDGIPAAYTIQEVDELESKLREHETWLAEWVEKQKSVKPNEDPVILTSEMNARVKPLENVLMKLMKRKPPKAKKPSKPSPSSSTSSSSSSSSTKSETPVLQDPKTNSPNTHDEL</sequence>
<name>A0A286U8J5_9AGAM</name>
<reference evidence="7 8" key="1">
    <citation type="journal article" date="2017" name="Mol. Ecol.">
        <title>Comparative and population genomic landscape of Phellinus noxius: A hypervariable fungus causing root rot in trees.</title>
        <authorList>
            <person name="Chung C.L."/>
            <person name="Lee T.J."/>
            <person name="Akiba M."/>
            <person name="Lee H.H."/>
            <person name="Kuo T.H."/>
            <person name="Liu D."/>
            <person name="Ke H.M."/>
            <person name="Yokoi T."/>
            <person name="Roa M.B."/>
            <person name="Lu M.J."/>
            <person name="Chang Y.Y."/>
            <person name="Ann P.J."/>
            <person name="Tsai J.N."/>
            <person name="Chen C.Y."/>
            <person name="Tzean S.S."/>
            <person name="Ota Y."/>
            <person name="Hattori T."/>
            <person name="Sahashi N."/>
            <person name="Liou R.F."/>
            <person name="Kikuchi T."/>
            <person name="Tsai I.J."/>
        </authorList>
    </citation>
    <scope>NUCLEOTIDE SEQUENCE [LARGE SCALE GENOMIC DNA]</scope>
    <source>
        <strain evidence="7 8">FFPRI411160</strain>
    </source>
</reference>
<dbReference type="InParanoid" id="A0A286U8J5"/>
<feature type="signal peptide" evidence="6">
    <location>
        <begin position="1"/>
        <end position="26"/>
    </location>
</feature>
<dbReference type="Gene3D" id="3.30.420.40">
    <property type="match status" value="2"/>
</dbReference>
<evidence type="ECO:0000256" key="5">
    <source>
        <dbReference type="SAM" id="MobiDB-lite"/>
    </source>
</evidence>
<dbReference type="Gene3D" id="3.90.640.10">
    <property type="entry name" value="Actin, Chain A, domain 4"/>
    <property type="match status" value="1"/>
</dbReference>
<dbReference type="PROSITE" id="PS51257">
    <property type="entry name" value="PROKAR_LIPOPROTEIN"/>
    <property type="match status" value="1"/>
</dbReference>
<evidence type="ECO:0000256" key="6">
    <source>
        <dbReference type="SAM" id="SignalP"/>
    </source>
</evidence>
<dbReference type="InterPro" id="IPR029047">
    <property type="entry name" value="HSP70_peptide-bd_sf"/>
</dbReference>
<dbReference type="PRINTS" id="PR00301">
    <property type="entry name" value="HEATSHOCK70"/>
</dbReference>
<feature type="compositionally biased region" description="Low complexity" evidence="5">
    <location>
        <begin position="846"/>
        <end position="865"/>
    </location>
</feature>
<keyword evidence="3" id="KW-0067">ATP-binding</keyword>
<comment type="caution">
    <text evidence="7">The sequence shown here is derived from an EMBL/GenBank/DDBJ whole genome shotgun (WGS) entry which is preliminary data.</text>
</comment>
<feature type="chain" id="PRO_5013884364" evidence="6">
    <location>
        <begin position="27"/>
        <end position="881"/>
    </location>
</feature>
<dbReference type="Proteomes" id="UP000217199">
    <property type="component" value="Unassembled WGS sequence"/>
</dbReference>
<dbReference type="PANTHER" id="PTHR45639:SF3">
    <property type="entry name" value="HYPOXIA UP-REGULATED PROTEIN 1"/>
    <property type="match status" value="1"/>
</dbReference>
<dbReference type="SUPFAM" id="SSF100934">
    <property type="entry name" value="Heat shock protein 70kD (HSP70), C-terminal subdomain"/>
    <property type="match status" value="1"/>
</dbReference>
<dbReference type="InterPro" id="IPR029048">
    <property type="entry name" value="HSP70_C_sf"/>
</dbReference>
<dbReference type="FunCoup" id="A0A286U8J5">
    <property type="interactions" value="218"/>
</dbReference>
<keyword evidence="2" id="KW-0256">Endoplasmic reticulum</keyword>
<dbReference type="SUPFAM" id="SSF53067">
    <property type="entry name" value="Actin-like ATPase domain"/>
    <property type="match status" value="2"/>
</dbReference>
<accession>A0A286U8J5</accession>
<keyword evidence="8" id="KW-1185">Reference proteome</keyword>
<dbReference type="EMBL" id="NBII01000009">
    <property type="protein sequence ID" value="PAV15898.1"/>
    <property type="molecule type" value="Genomic_DNA"/>
</dbReference>
<dbReference type="GO" id="GO:0005524">
    <property type="term" value="F:ATP binding"/>
    <property type="evidence" value="ECO:0007669"/>
    <property type="project" value="UniProtKB-KW"/>
</dbReference>
<feature type="compositionally biased region" description="Polar residues" evidence="5">
    <location>
        <begin position="870"/>
        <end position="881"/>
    </location>
</feature>
<evidence type="ECO:0000313" key="7">
    <source>
        <dbReference type="EMBL" id="PAV15898.1"/>
    </source>
</evidence>
<feature type="region of interest" description="Disordered" evidence="5">
    <location>
        <begin position="577"/>
        <end position="607"/>
    </location>
</feature>
<gene>
    <name evidence="7" type="ORF">PNOK_0875600</name>
</gene>
<evidence type="ECO:0000313" key="8">
    <source>
        <dbReference type="Proteomes" id="UP000217199"/>
    </source>
</evidence>
<keyword evidence="4" id="KW-0143">Chaperone</keyword>
<dbReference type="STRING" id="2282107.A0A286U8J5"/>
<feature type="compositionally biased region" description="Basic residues" evidence="5">
    <location>
        <begin position="831"/>
        <end position="843"/>
    </location>
</feature>
<dbReference type="GO" id="GO:0034663">
    <property type="term" value="C:endoplasmic reticulum chaperone complex"/>
    <property type="evidence" value="ECO:0007669"/>
    <property type="project" value="TreeGrafter"/>
</dbReference>